<feature type="compositionally biased region" description="Low complexity" evidence="1">
    <location>
        <begin position="119"/>
        <end position="139"/>
    </location>
</feature>
<dbReference type="AlphaFoldDB" id="A0AAI8YVH1"/>
<evidence type="ECO:0000313" key="3">
    <source>
        <dbReference type="Proteomes" id="UP001296104"/>
    </source>
</evidence>
<feature type="region of interest" description="Disordered" evidence="1">
    <location>
        <begin position="1"/>
        <end position="64"/>
    </location>
</feature>
<keyword evidence="3" id="KW-1185">Reference proteome</keyword>
<evidence type="ECO:0000313" key="2">
    <source>
        <dbReference type="EMBL" id="CAK3918374.1"/>
    </source>
</evidence>
<feature type="compositionally biased region" description="Pro residues" evidence="1">
    <location>
        <begin position="87"/>
        <end position="110"/>
    </location>
</feature>
<name>A0AAI8YVH1_9PEZI</name>
<accession>A0AAI8YVH1</accession>
<comment type="caution">
    <text evidence="2">The sequence shown here is derived from an EMBL/GenBank/DDBJ whole genome shotgun (WGS) entry which is preliminary data.</text>
</comment>
<dbReference type="Proteomes" id="UP001296104">
    <property type="component" value="Unassembled WGS sequence"/>
</dbReference>
<protein>
    <submittedName>
        <fullName evidence="2">Uncharacterized protein</fullName>
    </submittedName>
</protein>
<reference evidence="2" key="1">
    <citation type="submission" date="2023-11" db="EMBL/GenBank/DDBJ databases">
        <authorList>
            <person name="Alioto T."/>
            <person name="Alioto T."/>
            <person name="Gomez Garrido J."/>
        </authorList>
    </citation>
    <scope>NUCLEOTIDE SEQUENCE</scope>
</reference>
<evidence type="ECO:0000256" key="1">
    <source>
        <dbReference type="SAM" id="MobiDB-lite"/>
    </source>
</evidence>
<proteinExistence type="predicted"/>
<organism evidence="2 3">
    <name type="scientific">Lecanosticta acicola</name>
    <dbReference type="NCBI Taxonomy" id="111012"/>
    <lineage>
        <taxon>Eukaryota</taxon>
        <taxon>Fungi</taxon>
        <taxon>Dikarya</taxon>
        <taxon>Ascomycota</taxon>
        <taxon>Pezizomycotina</taxon>
        <taxon>Dothideomycetes</taxon>
        <taxon>Dothideomycetidae</taxon>
        <taxon>Mycosphaerellales</taxon>
        <taxon>Mycosphaerellaceae</taxon>
        <taxon>Lecanosticta</taxon>
    </lineage>
</organism>
<gene>
    <name evidence="2" type="ORF">LECACI_7A002732</name>
</gene>
<feature type="compositionally biased region" description="Low complexity" evidence="1">
    <location>
        <begin position="54"/>
        <end position="64"/>
    </location>
</feature>
<dbReference type="EMBL" id="CAVMBE010000012">
    <property type="protein sequence ID" value="CAK3918374.1"/>
    <property type="molecule type" value="Genomic_DNA"/>
</dbReference>
<feature type="region of interest" description="Disordered" evidence="1">
    <location>
        <begin position="80"/>
        <end position="151"/>
    </location>
</feature>
<sequence>MAVSLTQYSNEIARRRNHQEKATVGMPTPEHFQHTYQQHPYFQQTYPPPPPPSQQYQHPFQQPYANNNYVQLQPDYGKHQPTIQQELPPPPPPPRPPKSPLQEPPPPLPQRPVSTLTATSPPLSQHPTPTSTSTSTIEPDPLPPHSNPQSLTLSQSAAFTNSAPIPPLRLGHEEISNAQTGHADYTLTRSSPPGLLPSFSFLLSTKPLLTVHRTRTGIPMGQIRFHTLTSSTIDLTLHGKQTSLSHSVISNKWSFESISAPERWYWKKDRSTGGAKLEDRKGRGGRALARMRGDLLTFEQGRLSEASYEEVLLSAVAMAEAARRSGRGHEVGDLARAIGDLASAASDGDKGGGGRAGGA</sequence>
<feature type="compositionally biased region" description="Polar residues" evidence="1">
    <location>
        <begin position="1"/>
        <end position="10"/>
    </location>
</feature>
<feature type="compositionally biased region" description="Low complexity" evidence="1">
    <location>
        <begin position="34"/>
        <end position="45"/>
    </location>
</feature>